<feature type="signal peptide" evidence="8">
    <location>
        <begin position="1"/>
        <end position="23"/>
    </location>
</feature>
<feature type="chain" id="PRO_5003121797" evidence="8">
    <location>
        <begin position="24"/>
        <end position="372"/>
    </location>
</feature>
<protein>
    <submittedName>
        <fullName evidence="10">Uncharacterized protein WEE1-1</fullName>
    </submittedName>
</protein>
<dbReference type="OrthoDB" id="5337378at2759"/>
<dbReference type="PANTHER" id="PTHR11042">
    <property type="entry name" value="EUKARYOTIC TRANSLATION INITIATION FACTOR 2-ALPHA KINASE EIF2-ALPHA KINASE -RELATED"/>
    <property type="match status" value="1"/>
</dbReference>
<keyword evidence="1" id="KW-0808">Transferase</keyword>
<evidence type="ECO:0000256" key="2">
    <source>
        <dbReference type="ARBA" id="ARBA00022741"/>
    </source>
</evidence>
<dbReference type="GO" id="GO:0005737">
    <property type="term" value="C:cytoplasm"/>
    <property type="evidence" value="ECO:0000318"/>
    <property type="project" value="GO_Central"/>
</dbReference>
<dbReference type="GO" id="GO:0004713">
    <property type="term" value="F:protein tyrosine kinase activity"/>
    <property type="evidence" value="ECO:0000318"/>
    <property type="project" value="GO_Central"/>
</dbReference>
<evidence type="ECO:0000256" key="8">
    <source>
        <dbReference type="SAM" id="SignalP"/>
    </source>
</evidence>
<dbReference type="Proteomes" id="UP000001514">
    <property type="component" value="Unassembled WGS sequence"/>
</dbReference>
<evidence type="ECO:0000256" key="6">
    <source>
        <dbReference type="PROSITE-ProRule" id="PRU10141"/>
    </source>
</evidence>
<evidence type="ECO:0000256" key="1">
    <source>
        <dbReference type="ARBA" id="ARBA00022679"/>
    </source>
</evidence>
<keyword evidence="2 6" id="KW-0547">Nucleotide-binding</keyword>
<dbReference type="FunCoup" id="D8RG73">
    <property type="interactions" value="890"/>
</dbReference>
<dbReference type="InterPro" id="IPR011009">
    <property type="entry name" value="Kinase-like_dom_sf"/>
</dbReference>
<comment type="similarity">
    <text evidence="5">Belongs to the protein kinase superfamily. Ser/Thr protein kinase family. GCN2 subfamily.</text>
</comment>
<dbReference type="Gene3D" id="1.10.510.10">
    <property type="entry name" value="Transferase(Phosphotransferase) domain 1"/>
    <property type="match status" value="1"/>
</dbReference>
<dbReference type="GeneID" id="9645697"/>
<dbReference type="Pfam" id="PF00069">
    <property type="entry name" value="Pkinase"/>
    <property type="match status" value="1"/>
</dbReference>
<dbReference type="InterPro" id="IPR050339">
    <property type="entry name" value="CC_SR_Kinase"/>
</dbReference>
<dbReference type="FunFam" id="1.10.510.10:FF:000531">
    <property type="entry name" value="Wee1-like protein kinase"/>
    <property type="match status" value="1"/>
</dbReference>
<proteinExistence type="inferred from homology"/>
<keyword evidence="3" id="KW-0418">Kinase</keyword>
<dbReference type="AlphaFoldDB" id="D8RG73"/>
<dbReference type="GO" id="GO:0004674">
    <property type="term" value="F:protein serine/threonine kinase activity"/>
    <property type="evidence" value="ECO:0007669"/>
    <property type="project" value="UniProtKB-KW"/>
</dbReference>
<dbReference type="Gramene" id="EFJ28991">
    <property type="protein sequence ID" value="EFJ28991"/>
    <property type="gene ID" value="SELMODRAFT_451533"/>
</dbReference>
<keyword evidence="4 6" id="KW-0067">ATP-binding</keyword>
<dbReference type="InterPro" id="IPR008271">
    <property type="entry name" value="Ser/Thr_kinase_AS"/>
</dbReference>
<name>D8RG73_SELML</name>
<dbReference type="OMA" id="WLNEMQA"/>
<dbReference type="InterPro" id="IPR017441">
    <property type="entry name" value="Protein_kinase_ATP_BS"/>
</dbReference>
<dbReference type="SMART" id="SM00220">
    <property type="entry name" value="S_TKc"/>
    <property type="match status" value="1"/>
</dbReference>
<dbReference type="Gene3D" id="3.30.200.20">
    <property type="entry name" value="Phosphorylase Kinase, domain 1"/>
    <property type="match status" value="1"/>
</dbReference>
<feature type="binding site" evidence="6">
    <location>
        <position position="149"/>
    </location>
    <ligand>
        <name>ATP</name>
        <dbReference type="ChEBI" id="CHEBI:30616"/>
    </ligand>
</feature>
<evidence type="ECO:0000256" key="4">
    <source>
        <dbReference type="ARBA" id="ARBA00022840"/>
    </source>
</evidence>
<evidence type="ECO:0000256" key="7">
    <source>
        <dbReference type="RuleBase" id="RU000304"/>
    </source>
</evidence>
<evidence type="ECO:0000313" key="10">
    <source>
        <dbReference type="EMBL" id="EFJ28991.1"/>
    </source>
</evidence>
<reference evidence="10 11" key="1">
    <citation type="journal article" date="2011" name="Science">
        <title>The Selaginella genome identifies genetic changes associated with the evolution of vascular plants.</title>
        <authorList>
            <person name="Banks J.A."/>
            <person name="Nishiyama T."/>
            <person name="Hasebe M."/>
            <person name="Bowman J.L."/>
            <person name="Gribskov M."/>
            <person name="dePamphilis C."/>
            <person name="Albert V.A."/>
            <person name="Aono N."/>
            <person name="Aoyama T."/>
            <person name="Ambrose B.A."/>
            <person name="Ashton N.W."/>
            <person name="Axtell M.J."/>
            <person name="Barker E."/>
            <person name="Barker M.S."/>
            <person name="Bennetzen J.L."/>
            <person name="Bonawitz N.D."/>
            <person name="Chapple C."/>
            <person name="Cheng C."/>
            <person name="Correa L.G."/>
            <person name="Dacre M."/>
            <person name="DeBarry J."/>
            <person name="Dreyer I."/>
            <person name="Elias M."/>
            <person name="Engstrom E.M."/>
            <person name="Estelle M."/>
            <person name="Feng L."/>
            <person name="Finet C."/>
            <person name="Floyd S.K."/>
            <person name="Frommer W.B."/>
            <person name="Fujita T."/>
            <person name="Gramzow L."/>
            <person name="Gutensohn M."/>
            <person name="Harholt J."/>
            <person name="Hattori M."/>
            <person name="Heyl A."/>
            <person name="Hirai T."/>
            <person name="Hiwatashi Y."/>
            <person name="Ishikawa M."/>
            <person name="Iwata M."/>
            <person name="Karol K.G."/>
            <person name="Koehler B."/>
            <person name="Kolukisaoglu U."/>
            <person name="Kubo M."/>
            <person name="Kurata T."/>
            <person name="Lalonde S."/>
            <person name="Li K."/>
            <person name="Li Y."/>
            <person name="Litt A."/>
            <person name="Lyons E."/>
            <person name="Manning G."/>
            <person name="Maruyama T."/>
            <person name="Michael T.P."/>
            <person name="Mikami K."/>
            <person name="Miyazaki S."/>
            <person name="Morinaga S."/>
            <person name="Murata T."/>
            <person name="Mueller-Roeber B."/>
            <person name="Nelson D.R."/>
            <person name="Obara M."/>
            <person name="Oguri Y."/>
            <person name="Olmstead R.G."/>
            <person name="Onodera N."/>
            <person name="Petersen B.L."/>
            <person name="Pils B."/>
            <person name="Prigge M."/>
            <person name="Rensing S.A."/>
            <person name="Riano-Pachon D.M."/>
            <person name="Roberts A.W."/>
            <person name="Sato Y."/>
            <person name="Scheller H.V."/>
            <person name="Schulz B."/>
            <person name="Schulz C."/>
            <person name="Shakirov E.V."/>
            <person name="Shibagaki N."/>
            <person name="Shinohara N."/>
            <person name="Shippen D.E."/>
            <person name="Soerensen I."/>
            <person name="Sotooka R."/>
            <person name="Sugimoto N."/>
            <person name="Sugita M."/>
            <person name="Sumikawa N."/>
            <person name="Tanurdzic M."/>
            <person name="Theissen G."/>
            <person name="Ulvskov P."/>
            <person name="Wakazuki S."/>
            <person name="Weng J.K."/>
            <person name="Willats W.W."/>
            <person name="Wipf D."/>
            <person name="Wolf P.G."/>
            <person name="Yang L."/>
            <person name="Zimmer A.D."/>
            <person name="Zhu Q."/>
            <person name="Mitros T."/>
            <person name="Hellsten U."/>
            <person name="Loque D."/>
            <person name="Otillar R."/>
            <person name="Salamov A."/>
            <person name="Schmutz J."/>
            <person name="Shapiro H."/>
            <person name="Lindquist E."/>
            <person name="Lucas S."/>
            <person name="Rokhsar D."/>
            <person name="Grigoriev I.V."/>
        </authorList>
    </citation>
    <scope>NUCLEOTIDE SEQUENCE [LARGE SCALE GENOMIC DNA]</scope>
</reference>
<dbReference type="SUPFAM" id="SSF56112">
    <property type="entry name" value="Protein kinase-like (PK-like)"/>
    <property type="match status" value="1"/>
</dbReference>
<dbReference type="KEGG" id="smo:SELMODRAFT_451533"/>
<keyword evidence="8" id="KW-0732">Signal</keyword>
<dbReference type="PROSITE" id="PS50011">
    <property type="entry name" value="PROTEIN_KINASE_DOM"/>
    <property type="match status" value="1"/>
</dbReference>
<dbReference type="InParanoid" id="D8RG73"/>
<dbReference type="GO" id="GO:0005634">
    <property type="term" value="C:nucleus"/>
    <property type="evidence" value="ECO:0000318"/>
    <property type="project" value="GO_Central"/>
</dbReference>
<dbReference type="PROSITE" id="PS00108">
    <property type="entry name" value="PROTEIN_KINASE_ST"/>
    <property type="match status" value="1"/>
</dbReference>
<evidence type="ECO:0000256" key="5">
    <source>
        <dbReference type="ARBA" id="ARBA00037982"/>
    </source>
</evidence>
<dbReference type="EMBL" id="GL377578">
    <property type="protein sequence ID" value="EFJ28991.1"/>
    <property type="molecule type" value="Genomic_DNA"/>
</dbReference>
<evidence type="ECO:0000313" key="11">
    <source>
        <dbReference type="Proteomes" id="UP000001514"/>
    </source>
</evidence>
<organism evidence="11">
    <name type="scientific">Selaginella moellendorffii</name>
    <name type="common">Spikemoss</name>
    <dbReference type="NCBI Taxonomy" id="88036"/>
    <lineage>
        <taxon>Eukaryota</taxon>
        <taxon>Viridiplantae</taxon>
        <taxon>Streptophyta</taxon>
        <taxon>Embryophyta</taxon>
        <taxon>Tracheophyta</taxon>
        <taxon>Lycopodiopsida</taxon>
        <taxon>Selaginellales</taxon>
        <taxon>Selaginellaceae</taxon>
        <taxon>Selaginella</taxon>
    </lineage>
</organism>
<evidence type="ECO:0000259" key="9">
    <source>
        <dbReference type="PROSITE" id="PS50011"/>
    </source>
</evidence>
<sequence>MVCIPFPMMRLGVLVFLPSHSTADYVTPVEQQFTVDFNASDKNAVLNVPVGLTPLRSKRPRSDEYLNQEAENAKTLSLRQRVMSPPCFRNPFVNSDVFPERARQGCVSAFGSSSRYREEFHQIKEIGRGDFSYVYKVLKRLDGCLYAVKHSNRRLLNEGDRRKALREVQALSCLGYHENVVRYFSSWFENDFLYIQMELCETNLRDESLAWTFTEKKLTEAMFQLLNALKHLHSHGLAHLDVKPDNIYIRKGVYKIGDFGLACRIDGAISIEDGDSRYLPMELINDDHSHLDKADMFSLGATFYELARRSPLPASGSQYQAIRQGKLALLPGFSLVFQSLIKSLMHPAAKNRPSAAQALKNALFKKSSSKAL</sequence>
<dbReference type="GO" id="GO:0005524">
    <property type="term" value="F:ATP binding"/>
    <property type="evidence" value="ECO:0007669"/>
    <property type="project" value="UniProtKB-UniRule"/>
</dbReference>
<dbReference type="PANTHER" id="PTHR11042:SF185">
    <property type="entry name" value="WEE1-LIKE PROTEIN KINASE"/>
    <property type="match status" value="1"/>
</dbReference>
<evidence type="ECO:0000256" key="3">
    <source>
        <dbReference type="ARBA" id="ARBA00022777"/>
    </source>
</evidence>
<accession>D8RG73</accession>
<dbReference type="eggNOG" id="KOG0601">
    <property type="taxonomic scope" value="Eukaryota"/>
</dbReference>
<dbReference type="InterPro" id="IPR000719">
    <property type="entry name" value="Prot_kinase_dom"/>
</dbReference>
<feature type="domain" description="Protein kinase" evidence="9">
    <location>
        <begin position="120"/>
        <end position="364"/>
    </location>
</feature>
<gene>
    <name evidence="10" type="primary">WEE1-1</name>
    <name evidence="10" type="ORF">SELMODRAFT_451533</name>
</gene>
<dbReference type="PROSITE" id="PS00107">
    <property type="entry name" value="PROTEIN_KINASE_ATP"/>
    <property type="match status" value="1"/>
</dbReference>
<dbReference type="STRING" id="88036.D8RG73"/>
<keyword evidence="11" id="KW-1185">Reference proteome</keyword>
<keyword evidence="7" id="KW-0723">Serine/threonine-protein kinase</keyword>
<dbReference type="HOGENOM" id="CLU_000288_25_0_1"/>